<proteinExistence type="predicted"/>
<comment type="caution">
    <text evidence="1">The sequence shown here is derived from an EMBL/GenBank/DDBJ whole genome shotgun (WGS) entry which is preliminary data.</text>
</comment>
<evidence type="ECO:0000313" key="2">
    <source>
        <dbReference type="Proteomes" id="UP000321157"/>
    </source>
</evidence>
<name>A0A511VER7_9BACL</name>
<dbReference type="OrthoDB" id="2679925at2"/>
<reference evidence="1 2" key="1">
    <citation type="submission" date="2019-07" db="EMBL/GenBank/DDBJ databases">
        <title>Whole genome shotgun sequence of Aneurinibacillus danicus NBRC 102444.</title>
        <authorList>
            <person name="Hosoyama A."/>
            <person name="Uohara A."/>
            <person name="Ohji S."/>
            <person name="Ichikawa N."/>
        </authorList>
    </citation>
    <scope>NUCLEOTIDE SEQUENCE [LARGE SCALE GENOMIC DNA]</scope>
    <source>
        <strain evidence="1 2">NBRC 102444</strain>
    </source>
</reference>
<protein>
    <submittedName>
        <fullName evidence="1">Uncharacterized protein</fullName>
    </submittedName>
</protein>
<accession>A0A511VER7</accession>
<dbReference type="EMBL" id="BJXX01000151">
    <property type="protein sequence ID" value="GEN35772.1"/>
    <property type="molecule type" value="Genomic_DNA"/>
</dbReference>
<dbReference type="AlphaFoldDB" id="A0A511VER7"/>
<keyword evidence="2" id="KW-1185">Reference proteome</keyword>
<gene>
    <name evidence="1" type="ORF">ADA01nite_32320</name>
</gene>
<evidence type="ECO:0000313" key="1">
    <source>
        <dbReference type="EMBL" id="GEN35772.1"/>
    </source>
</evidence>
<organism evidence="1 2">
    <name type="scientific">Aneurinibacillus danicus</name>
    <dbReference type="NCBI Taxonomy" id="267746"/>
    <lineage>
        <taxon>Bacteria</taxon>
        <taxon>Bacillati</taxon>
        <taxon>Bacillota</taxon>
        <taxon>Bacilli</taxon>
        <taxon>Bacillales</taxon>
        <taxon>Paenibacillaceae</taxon>
        <taxon>Aneurinibacillus group</taxon>
        <taxon>Aneurinibacillus</taxon>
    </lineage>
</organism>
<dbReference type="Proteomes" id="UP000321157">
    <property type="component" value="Unassembled WGS sequence"/>
</dbReference>
<sequence length="84" mass="9798">MENKYICQCGMYTYHCECLPSTHSPYYDDLLHRLNHAQEAIIGEDDITTVLRLMPKGKETRLVLHPVQNGFYSAQFVRDSILHK</sequence>
<dbReference type="RefSeq" id="WP_146811292.1">
    <property type="nucleotide sequence ID" value="NZ_BJXX01000151.1"/>
</dbReference>